<proteinExistence type="predicted"/>
<dbReference type="SMART" id="SM00388">
    <property type="entry name" value="HisKA"/>
    <property type="match status" value="1"/>
</dbReference>
<dbReference type="Proteomes" id="UP000579281">
    <property type="component" value="Unassembled WGS sequence"/>
</dbReference>
<dbReference type="EMBL" id="JACHEN010000018">
    <property type="protein sequence ID" value="MBB6216881.1"/>
    <property type="molecule type" value="Genomic_DNA"/>
</dbReference>
<dbReference type="Gene3D" id="3.30.450.20">
    <property type="entry name" value="PAS domain"/>
    <property type="match status" value="3"/>
</dbReference>
<evidence type="ECO:0000256" key="5">
    <source>
        <dbReference type="ARBA" id="ARBA00022741"/>
    </source>
</evidence>
<dbReference type="Gene3D" id="1.10.287.130">
    <property type="match status" value="1"/>
</dbReference>
<dbReference type="InterPro" id="IPR036890">
    <property type="entry name" value="HATPase_C_sf"/>
</dbReference>
<keyword evidence="7" id="KW-0067">ATP-binding</keyword>
<dbReference type="SMART" id="SM00091">
    <property type="entry name" value="PAS"/>
    <property type="match status" value="3"/>
</dbReference>
<evidence type="ECO:0000256" key="8">
    <source>
        <dbReference type="ARBA" id="ARBA00023012"/>
    </source>
</evidence>
<dbReference type="SUPFAM" id="SSF55785">
    <property type="entry name" value="PYP-like sensor domain (PAS domain)"/>
    <property type="match status" value="3"/>
</dbReference>
<dbReference type="CDD" id="cd16922">
    <property type="entry name" value="HATPase_EvgS-ArcB-TorS-like"/>
    <property type="match status" value="1"/>
</dbReference>
<dbReference type="PRINTS" id="PR00344">
    <property type="entry name" value="BCTRLSENSOR"/>
</dbReference>
<keyword evidence="5" id="KW-0547">Nucleotide-binding</keyword>
<reference evidence="11 12" key="1">
    <citation type="submission" date="2020-08" db="EMBL/GenBank/DDBJ databases">
        <title>Genomic Encyclopedia of Type Strains, Phase IV (KMG-IV): sequencing the most valuable type-strain genomes for metagenomic binning, comparative biology and taxonomic classification.</title>
        <authorList>
            <person name="Goeker M."/>
        </authorList>
    </citation>
    <scope>NUCLEOTIDE SEQUENCE [LARGE SCALE GENOMIC DNA]</scope>
    <source>
        <strain evidence="11 12">DSM 103526</strain>
    </source>
</reference>
<dbReference type="InterPro" id="IPR035965">
    <property type="entry name" value="PAS-like_dom_sf"/>
</dbReference>
<gene>
    <name evidence="11" type="ORF">HNQ80_002986</name>
</gene>
<dbReference type="CDD" id="cd00130">
    <property type="entry name" value="PAS"/>
    <property type="match status" value="1"/>
</dbReference>
<evidence type="ECO:0000259" key="9">
    <source>
        <dbReference type="PROSITE" id="PS50109"/>
    </source>
</evidence>
<feature type="domain" description="PAS" evidence="10">
    <location>
        <begin position="274"/>
        <end position="349"/>
    </location>
</feature>
<dbReference type="Pfam" id="PF00512">
    <property type="entry name" value="HisKA"/>
    <property type="match status" value="1"/>
</dbReference>
<dbReference type="InterPro" id="IPR005467">
    <property type="entry name" value="His_kinase_dom"/>
</dbReference>
<dbReference type="EC" id="2.7.13.3" evidence="2"/>
<keyword evidence="12" id="KW-1185">Reference proteome</keyword>
<organism evidence="11 12">
    <name type="scientific">Anaerosolibacter carboniphilus</name>
    <dbReference type="NCBI Taxonomy" id="1417629"/>
    <lineage>
        <taxon>Bacteria</taxon>
        <taxon>Bacillati</taxon>
        <taxon>Bacillota</taxon>
        <taxon>Clostridia</taxon>
        <taxon>Peptostreptococcales</taxon>
        <taxon>Thermotaleaceae</taxon>
        <taxon>Anaerosolibacter</taxon>
    </lineage>
</organism>
<dbReference type="InterPro" id="IPR000014">
    <property type="entry name" value="PAS"/>
</dbReference>
<dbReference type="InterPro" id="IPR050736">
    <property type="entry name" value="Sensor_HK_Regulatory"/>
</dbReference>
<dbReference type="PROSITE" id="PS50109">
    <property type="entry name" value="HIS_KIN"/>
    <property type="match status" value="1"/>
</dbReference>
<comment type="caution">
    <text evidence="11">The sequence shown here is derived from an EMBL/GenBank/DDBJ whole genome shotgun (WGS) entry which is preliminary data.</text>
</comment>
<dbReference type="InterPro" id="IPR003594">
    <property type="entry name" value="HATPase_dom"/>
</dbReference>
<keyword evidence="3" id="KW-0597">Phosphoprotein</keyword>
<evidence type="ECO:0000259" key="10">
    <source>
        <dbReference type="PROSITE" id="PS50112"/>
    </source>
</evidence>
<sequence>MKTKDMYREGNELNEGESKINYEWLYRMDFEKSPDAKLMLKERRIIDCNESAVRFFGYDSKEELLGGMPYLLSPIIQTDGKPSMVKGNEMLTLVEKKGSHRFEWIHKTKEGKSFFAEVVLTLLPIEGERVISASLQDITERKGIQEVLEEKEEFYRSLFHNNHAIMLLADPDNGEIIDVNPAACFFYGYDRQTFLTMNVKDISTSSEKKIFSTIEDVRFHHGKHYYLKDRIANGEIKDIEIYSGPIRVKNKELLYSIIHDITEKNRTMTALEASEKKFKELFHNANDMIFLHGYDENKRTGKIMEVNDIACMKLGYRREELLKMTPWELNVEDMRRFVPENTKRILKEGHATFETVMQTKDKKRIAVEINAHMFKLLGQDVNLSVVRDITERKETMKLLGETIAYDKLKTEFFSNISHEFRTPLNVIFGTLQLMELCLQRGDGDLNIENIERYVKRMKQNGCRLLRLVNNLIDITKIDSGYYEVQMQNYDIVHLVEDITLSVAEYVETKEIGLVFDTDLEERILACDPDAMERVVLNLLANAIKFTNPGGTIQVYIHDQGNHISISVTDTGIGIPKEKLDSIFERFRQVDKTLTRNHEGSGIGLSLTKSLIELHDGTIKVESELGKGSKFIIELPIRMMQNKAEDSHFMRNAQQSKIERIHIEFSDIYSINI</sequence>
<evidence type="ECO:0000256" key="7">
    <source>
        <dbReference type="ARBA" id="ARBA00022840"/>
    </source>
</evidence>
<keyword evidence="4" id="KW-0808">Transferase</keyword>
<dbReference type="SMART" id="SM00387">
    <property type="entry name" value="HATPase_c"/>
    <property type="match status" value="1"/>
</dbReference>
<dbReference type="PANTHER" id="PTHR43711">
    <property type="entry name" value="TWO-COMPONENT HISTIDINE KINASE"/>
    <property type="match status" value="1"/>
</dbReference>
<dbReference type="SUPFAM" id="SSF47384">
    <property type="entry name" value="Homodimeric domain of signal transducing histidine kinase"/>
    <property type="match status" value="1"/>
</dbReference>
<evidence type="ECO:0000313" key="12">
    <source>
        <dbReference type="Proteomes" id="UP000579281"/>
    </source>
</evidence>
<accession>A0A841KTX4</accession>
<dbReference type="SMART" id="SM00086">
    <property type="entry name" value="PAC"/>
    <property type="match status" value="3"/>
</dbReference>
<dbReference type="Gene3D" id="3.30.565.10">
    <property type="entry name" value="Histidine kinase-like ATPase, C-terminal domain"/>
    <property type="match status" value="1"/>
</dbReference>
<dbReference type="InterPro" id="IPR001610">
    <property type="entry name" value="PAC"/>
</dbReference>
<dbReference type="FunFam" id="3.30.565.10:FF:000037">
    <property type="entry name" value="Hybrid sensor histidine kinase/response regulator"/>
    <property type="match status" value="1"/>
</dbReference>
<dbReference type="CDD" id="cd00082">
    <property type="entry name" value="HisKA"/>
    <property type="match status" value="1"/>
</dbReference>
<name>A0A841KTX4_9FIRM</name>
<dbReference type="RefSeq" id="WP_184311403.1">
    <property type="nucleotide sequence ID" value="NZ_JACHEN010000018.1"/>
</dbReference>
<comment type="catalytic activity">
    <reaction evidence="1">
        <text>ATP + protein L-histidine = ADP + protein N-phospho-L-histidine.</text>
        <dbReference type="EC" id="2.7.13.3"/>
    </reaction>
</comment>
<dbReference type="AlphaFoldDB" id="A0A841KTX4"/>
<dbReference type="SUPFAM" id="SSF55874">
    <property type="entry name" value="ATPase domain of HSP90 chaperone/DNA topoisomerase II/histidine kinase"/>
    <property type="match status" value="1"/>
</dbReference>
<dbReference type="InterPro" id="IPR003661">
    <property type="entry name" value="HisK_dim/P_dom"/>
</dbReference>
<evidence type="ECO:0000256" key="3">
    <source>
        <dbReference type="ARBA" id="ARBA00022553"/>
    </source>
</evidence>
<dbReference type="Pfam" id="PF13426">
    <property type="entry name" value="PAS_9"/>
    <property type="match status" value="3"/>
</dbReference>
<evidence type="ECO:0000256" key="4">
    <source>
        <dbReference type="ARBA" id="ARBA00022679"/>
    </source>
</evidence>
<dbReference type="Pfam" id="PF02518">
    <property type="entry name" value="HATPase_c"/>
    <property type="match status" value="1"/>
</dbReference>
<dbReference type="NCBIfam" id="TIGR00229">
    <property type="entry name" value="sensory_box"/>
    <property type="match status" value="3"/>
</dbReference>
<protein>
    <recommendedName>
        <fullName evidence="2">histidine kinase</fullName>
        <ecNumber evidence="2">2.7.13.3</ecNumber>
    </recommendedName>
</protein>
<dbReference type="InterPro" id="IPR004358">
    <property type="entry name" value="Sig_transdc_His_kin-like_C"/>
</dbReference>
<keyword evidence="6" id="KW-0418">Kinase</keyword>
<evidence type="ECO:0000313" key="11">
    <source>
        <dbReference type="EMBL" id="MBB6216881.1"/>
    </source>
</evidence>
<dbReference type="PROSITE" id="PS50112">
    <property type="entry name" value="PAS"/>
    <property type="match status" value="1"/>
</dbReference>
<evidence type="ECO:0000256" key="1">
    <source>
        <dbReference type="ARBA" id="ARBA00000085"/>
    </source>
</evidence>
<feature type="domain" description="Histidine kinase" evidence="9">
    <location>
        <begin position="415"/>
        <end position="638"/>
    </location>
</feature>
<dbReference type="GO" id="GO:0005524">
    <property type="term" value="F:ATP binding"/>
    <property type="evidence" value="ECO:0007669"/>
    <property type="project" value="UniProtKB-KW"/>
</dbReference>
<evidence type="ECO:0000256" key="2">
    <source>
        <dbReference type="ARBA" id="ARBA00012438"/>
    </source>
</evidence>
<keyword evidence="8" id="KW-0902">Two-component regulatory system</keyword>
<dbReference type="GO" id="GO:0000155">
    <property type="term" value="F:phosphorelay sensor kinase activity"/>
    <property type="evidence" value="ECO:0007669"/>
    <property type="project" value="InterPro"/>
</dbReference>
<evidence type="ECO:0000256" key="6">
    <source>
        <dbReference type="ARBA" id="ARBA00022777"/>
    </source>
</evidence>
<dbReference type="PANTHER" id="PTHR43711:SF26">
    <property type="entry name" value="SENSOR HISTIDINE KINASE RCSC"/>
    <property type="match status" value="1"/>
</dbReference>
<dbReference type="InterPro" id="IPR036097">
    <property type="entry name" value="HisK_dim/P_sf"/>
</dbReference>